<dbReference type="STRING" id="402596.SAMN04489844_0732"/>
<evidence type="ECO:0000313" key="5">
    <source>
        <dbReference type="Proteomes" id="UP000198742"/>
    </source>
</evidence>
<keyword evidence="5" id="KW-1185">Reference proteome</keyword>
<dbReference type="InterPro" id="IPR026956">
    <property type="entry name" value="D-ser_dehydrat-like_dom"/>
</dbReference>
<dbReference type="RefSeq" id="WP_090967910.1">
    <property type="nucleotide sequence ID" value="NZ_FNRT01000002.1"/>
</dbReference>
<evidence type="ECO:0000256" key="2">
    <source>
        <dbReference type="ARBA" id="ARBA00023239"/>
    </source>
</evidence>
<dbReference type="Proteomes" id="UP000198742">
    <property type="component" value="Unassembled WGS sequence"/>
</dbReference>
<organism evidence="4 5">
    <name type="scientific">Nocardioides exalbidus</name>
    <dbReference type="NCBI Taxonomy" id="402596"/>
    <lineage>
        <taxon>Bacteria</taxon>
        <taxon>Bacillati</taxon>
        <taxon>Actinomycetota</taxon>
        <taxon>Actinomycetes</taxon>
        <taxon>Propionibacteriales</taxon>
        <taxon>Nocardioidaceae</taxon>
        <taxon>Nocardioides</taxon>
    </lineage>
</organism>
<dbReference type="GO" id="GO:0008721">
    <property type="term" value="F:D-serine ammonia-lyase activity"/>
    <property type="evidence" value="ECO:0007669"/>
    <property type="project" value="TreeGrafter"/>
</dbReference>
<dbReference type="AlphaFoldDB" id="A0A1H4KYU0"/>
<keyword evidence="2" id="KW-0456">Lyase</keyword>
<name>A0A1H4KYU0_9ACTN</name>
<dbReference type="Pfam" id="PF01168">
    <property type="entry name" value="Ala_racemase_N"/>
    <property type="match status" value="1"/>
</dbReference>
<dbReference type="InterPro" id="IPR042208">
    <property type="entry name" value="D-ser_dehydrat-like_sf"/>
</dbReference>
<dbReference type="SMART" id="SM01119">
    <property type="entry name" value="D-ser_dehydrat"/>
    <property type="match status" value="1"/>
</dbReference>
<evidence type="ECO:0000259" key="3">
    <source>
        <dbReference type="SMART" id="SM01119"/>
    </source>
</evidence>
<proteinExistence type="inferred from homology"/>
<comment type="similarity">
    <text evidence="1">Belongs to the DSD1 family.</text>
</comment>
<dbReference type="InterPro" id="IPR001608">
    <property type="entry name" value="Ala_racemase_N"/>
</dbReference>
<accession>A0A1H4KYU0</accession>
<evidence type="ECO:0000256" key="1">
    <source>
        <dbReference type="ARBA" id="ARBA00005323"/>
    </source>
</evidence>
<evidence type="ECO:0000313" key="4">
    <source>
        <dbReference type="EMBL" id="SEB63613.1"/>
    </source>
</evidence>
<dbReference type="Gene3D" id="2.40.37.20">
    <property type="entry name" value="D-serine dehydratase-like domain"/>
    <property type="match status" value="1"/>
</dbReference>
<dbReference type="GO" id="GO:0036088">
    <property type="term" value="P:D-serine catabolic process"/>
    <property type="evidence" value="ECO:0007669"/>
    <property type="project" value="TreeGrafter"/>
</dbReference>
<reference evidence="5" key="1">
    <citation type="submission" date="2016-10" db="EMBL/GenBank/DDBJ databases">
        <authorList>
            <person name="Varghese N."/>
            <person name="Submissions S."/>
        </authorList>
    </citation>
    <scope>NUCLEOTIDE SEQUENCE [LARGE SCALE GENOMIC DNA]</scope>
    <source>
        <strain evidence="5">DSM 22017</strain>
    </source>
</reference>
<gene>
    <name evidence="4" type="ORF">SAMN04489844_0732</name>
</gene>
<feature type="domain" description="D-serine dehydratase-like" evidence="3">
    <location>
        <begin position="244"/>
        <end position="334"/>
    </location>
</feature>
<dbReference type="OrthoDB" id="9811417at2"/>
<dbReference type="Gene3D" id="3.20.20.10">
    <property type="entry name" value="Alanine racemase"/>
    <property type="match status" value="1"/>
</dbReference>
<dbReference type="SUPFAM" id="SSF51419">
    <property type="entry name" value="PLP-binding barrel"/>
    <property type="match status" value="1"/>
</dbReference>
<dbReference type="EMBL" id="FNRT01000002">
    <property type="protein sequence ID" value="SEB63613.1"/>
    <property type="molecule type" value="Genomic_DNA"/>
</dbReference>
<dbReference type="InterPro" id="IPR029066">
    <property type="entry name" value="PLP-binding_barrel"/>
</dbReference>
<dbReference type="PANTHER" id="PTHR28004">
    <property type="entry name" value="ZGC:162816-RELATED"/>
    <property type="match status" value="1"/>
</dbReference>
<protein>
    <submittedName>
        <fullName evidence="4">D-serine deaminase, pyridoxal phosphate-dependent</fullName>
    </submittedName>
</protein>
<dbReference type="PANTHER" id="PTHR28004:SF2">
    <property type="entry name" value="D-SERINE DEHYDRATASE"/>
    <property type="match status" value="1"/>
</dbReference>
<sequence length="348" mass="35393">MGERATPHLRVDVERLRANVVRAAASAADAGVAIRPHAKTHKSADIARLQLEAGAVGLTVATVGEAEAFADAGCTDLFIAYPLWLTDALAARLGALADGGARLAIGVDSVDGARTTATLLAGSGVEVVVEVDSGHHRSGTDPASAAEVALAASPLGVRGVFTFPGHSYSLDGRASAARDESLALTTARTSLAAAGMSARVVSGGSTPSLEHADASVLTEVRPGVYVLGDAQQWELGAMAPGDIALSAVATVVSHAGGRVVLDAGSKVLGADRAAYATGFGRLLDHPDARIVLLSEHHAVVEMSRPLPALGSRVLVVPNHCCTAVNLADELWPTTGDGPWPVTARGRNT</sequence>
<dbReference type="Pfam" id="PF14031">
    <property type="entry name" value="D-ser_dehydrat"/>
    <property type="match status" value="1"/>
</dbReference>
<dbReference type="InterPro" id="IPR051466">
    <property type="entry name" value="D-amino_acid_metab_enzyme"/>
</dbReference>